<organism evidence="2">
    <name type="scientific">marine sediment metagenome</name>
    <dbReference type="NCBI Taxonomy" id="412755"/>
    <lineage>
        <taxon>unclassified sequences</taxon>
        <taxon>metagenomes</taxon>
        <taxon>ecological metagenomes</taxon>
    </lineage>
</organism>
<feature type="transmembrane region" description="Helical" evidence="1">
    <location>
        <begin position="65"/>
        <end position="83"/>
    </location>
</feature>
<keyword evidence="1" id="KW-1133">Transmembrane helix</keyword>
<name>A0A0F9V3G9_9ZZZZ</name>
<accession>A0A0F9V3G9</accession>
<proteinExistence type="predicted"/>
<keyword evidence="1" id="KW-0812">Transmembrane</keyword>
<gene>
    <name evidence="2" type="ORF">LCGC14_0146450</name>
</gene>
<feature type="transmembrane region" description="Helical" evidence="1">
    <location>
        <begin position="6"/>
        <end position="22"/>
    </location>
</feature>
<evidence type="ECO:0000313" key="2">
    <source>
        <dbReference type="EMBL" id="KKN98534.1"/>
    </source>
</evidence>
<dbReference type="EMBL" id="LAZR01000051">
    <property type="protein sequence ID" value="KKN98534.1"/>
    <property type="molecule type" value="Genomic_DNA"/>
</dbReference>
<comment type="caution">
    <text evidence="2">The sequence shown here is derived from an EMBL/GenBank/DDBJ whole genome shotgun (WGS) entry which is preliminary data.</text>
</comment>
<protein>
    <submittedName>
        <fullName evidence="2">Uncharacterized protein</fullName>
    </submittedName>
</protein>
<feature type="transmembrane region" description="Helical" evidence="1">
    <location>
        <begin position="34"/>
        <end position="53"/>
    </location>
</feature>
<keyword evidence="1" id="KW-0472">Membrane</keyword>
<dbReference type="AlphaFoldDB" id="A0A0F9V3G9"/>
<sequence>MVQFYVLLVLRSVFFPPLQYLLVKGGRERHEPSLRAKGLTVSMCFPFHALWISSLVHPAVVSQPWIIVFALIWFALWFGKSLIYM</sequence>
<reference evidence="2" key="1">
    <citation type="journal article" date="2015" name="Nature">
        <title>Complex archaea that bridge the gap between prokaryotes and eukaryotes.</title>
        <authorList>
            <person name="Spang A."/>
            <person name="Saw J.H."/>
            <person name="Jorgensen S.L."/>
            <person name="Zaremba-Niedzwiedzka K."/>
            <person name="Martijn J."/>
            <person name="Lind A.E."/>
            <person name="van Eijk R."/>
            <person name="Schleper C."/>
            <person name="Guy L."/>
            <person name="Ettema T.J."/>
        </authorList>
    </citation>
    <scope>NUCLEOTIDE SEQUENCE</scope>
</reference>
<evidence type="ECO:0000256" key="1">
    <source>
        <dbReference type="SAM" id="Phobius"/>
    </source>
</evidence>